<keyword evidence="2" id="KW-0812">Transmembrane</keyword>
<dbReference type="OrthoDB" id="9149266at2"/>
<keyword evidence="5" id="KW-1185">Reference proteome</keyword>
<dbReference type="Proteomes" id="UP000235916">
    <property type="component" value="Unassembled WGS sequence"/>
</dbReference>
<evidence type="ECO:0000256" key="2">
    <source>
        <dbReference type="SAM" id="Phobius"/>
    </source>
</evidence>
<accession>A0A2N8L2R9</accession>
<evidence type="ECO:0000313" key="4">
    <source>
        <dbReference type="EMBL" id="PND39996.1"/>
    </source>
</evidence>
<feature type="compositionally biased region" description="Polar residues" evidence="1">
    <location>
        <begin position="180"/>
        <end position="190"/>
    </location>
</feature>
<feature type="transmembrane region" description="Helical" evidence="2">
    <location>
        <begin position="6"/>
        <end position="26"/>
    </location>
</feature>
<dbReference type="InterPro" id="IPR024402">
    <property type="entry name" value="DUF2726"/>
</dbReference>
<gene>
    <name evidence="4" type="ORF">C1O66_00920</name>
</gene>
<dbReference type="RefSeq" id="WP_102766130.1">
    <property type="nucleotide sequence ID" value="NZ_CP124551.1"/>
</dbReference>
<evidence type="ECO:0000313" key="5">
    <source>
        <dbReference type="Proteomes" id="UP000235916"/>
    </source>
</evidence>
<name>A0A2N8L2R9_9BURK</name>
<comment type="caution">
    <text evidence="4">The sequence shown here is derived from an EMBL/GenBank/DDBJ whole genome shotgun (WGS) entry which is preliminary data.</text>
</comment>
<dbReference type="Pfam" id="PF10881">
    <property type="entry name" value="DUF2726"/>
    <property type="match status" value="1"/>
</dbReference>
<dbReference type="AlphaFoldDB" id="A0A2N8L2R9"/>
<feature type="region of interest" description="Disordered" evidence="1">
    <location>
        <begin position="165"/>
        <end position="192"/>
    </location>
</feature>
<sequence length="277" mass="30240">MQSTIPWIIALASGFGLLALALLWVLRRSAPPTKPLPTEWSLTARPVFSSDERRVYRLLKEALPHHVILSKLPLVRFCQPTEAQEVRYWFDLLGAINVTFAICSPNGRVLAAVDLDSERGISGRGLQIKQSVLGACRVRYLRCAIDNLPSAAELQLLVPFSNSNSRGPQAAPMPGAVSPSRPSLNGSTPRRASRKGLWQDSAVFHDSFFAPDSRFDNNGMVDAPPRGHSSHRGGPAFQNSVPFGEPLNADAQYPDEAPNDIVGLVVDSPRYGGRLPR</sequence>
<keyword evidence="2" id="KW-1133">Transmembrane helix</keyword>
<dbReference type="EMBL" id="POSP01000001">
    <property type="protein sequence ID" value="PND39996.1"/>
    <property type="molecule type" value="Genomic_DNA"/>
</dbReference>
<reference evidence="4 5" key="1">
    <citation type="submission" date="2018-01" db="EMBL/GenBank/DDBJ databases">
        <title>Draft genome sequence of Paucibacter aquatile CR182 isolated from freshwater of the Nakdong River.</title>
        <authorList>
            <person name="Choi A."/>
            <person name="Chung E.J."/>
        </authorList>
    </citation>
    <scope>NUCLEOTIDE SEQUENCE [LARGE SCALE GENOMIC DNA]</scope>
    <source>
        <strain evidence="4 5">CR182</strain>
    </source>
</reference>
<evidence type="ECO:0000256" key="1">
    <source>
        <dbReference type="SAM" id="MobiDB-lite"/>
    </source>
</evidence>
<organism evidence="4 5">
    <name type="scientific">Kinneretia aquatilis</name>
    <dbReference type="NCBI Taxonomy" id="2070761"/>
    <lineage>
        <taxon>Bacteria</taxon>
        <taxon>Pseudomonadati</taxon>
        <taxon>Pseudomonadota</taxon>
        <taxon>Betaproteobacteria</taxon>
        <taxon>Burkholderiales</taxon>
        <taxon>Sphaerotilaceae</taxon>
        <taxon>Roseateles</taxon>
    </lineage>
</organism>
<feature type="region of interest" description="Disordered" evidence="1">
    <location>
        <begin position="220"/>
        <end position="256"/>
    </location>
</feature>
<proteinExistence type="predicted"/>
<evidence type="ECO:0000259" key="3">
    <source>
        <dbReference type="Pfam" id="PF10881"/>
    </source>
</evidence>
<protein>
    <recommendedName>
        <fullName evidence="3">DUF2726 domain-containing protein</fullName>
    </recommendedName>
</protein>
<feature type="domain" description="DUF2726" evidence="3">
    <location>
        <begin position="45"/>
        <end position="123"/>
    </location>
</feature>
<keyword evidence="2" id="KW-0472">Membrane</keyword>